<feature type="domain" description="Sulfatase N-terminal" evidence="7">
    <location>
        <begin position="46"/>
        <end position="450"/>
    </location>
</feature>
<evidence type="ECO:0000256" key="4">
    <source>
        <dbReference type="ARBA" id="ARBA00022837"/>
    </source>
</evidence>
<dbReference type="Pfam" id="PF00884">
    <property type="entry name" value="Sulfatase"/>
    <property type="match status" value="1"/>
</dbReference>
<keyword evidence="4" id="KW-0106">Calcium</keyword>
<name>A0A7W6G6C9_9SPHN</name>
<keyword evidence="6" id="KW-0732">Signal</keyword>
<dbReference type="AlphaFoldDB" id="A0A7W6G6C9"/>
<feature type="compositionally biased region" description="Basic and acidic residues" evidence="5">
    <location>
        <begin position="565"/>
        <end position="591"/>
    </location>
</feature>
<dbReference type="Gene3D" id="3.30.1120.10">
    <property type="match status" value="1"/>
</dbReference>
<dbReference type="InterPro" id="IPR000917">
    <property type="entry name" value="Sulfatase_N"/>
</dbReference>
<evidence type="ECO:0000313" key="8">
    <source>
        <dbReference type="EMBL" id="MBB3955644.1"/>
    </source>
</evidence>
<organism evidence="8 9">
    <name type="scientific">Novosphingobium sediminicola</name>
    <dbReference type="NCBI Taxonomy" id="563162"/>
    <lineage>
        <taxon>Bacteria</taxon>
        <taxon>Pseudomonadati</taxon>
        <taxon>Pseudomonadota</taxon>
        <taxon>Alphaproteobacteria</taxon>
        <taxon>Sphingomonadales</taxon>
        <taxon>Sphingomonadaceae</taxon>
        <taxon>Novosphingobium</taxon>
    </lineage>
</organism>
<dbReference type="Gene3D" id="3.40.720.10">
    <property type="entry name" value="Alkaline Phosphatase, subunit A"/>
    <property type="match status" value="1"/>
</dbReference>
<keyword evidence="3 8" id="KW-0378">Hydrolase</keyword>
<dbReference type="InterPro" id="IPR017850">
    <property type="entry name" value="Alkaline_phosphatase_core_sf"/>
</dbReference>
<sequence>MNRPAKQQANRWPRSLTAARPLAAIMGLAMAGAAPAAAPTGAPAQPNIVLIVLDDVGFSDLGPFGSEIRTPNLDALAARGLRYNRFDTKAVCTPTRAALLTGRNPQTVRMADLPANKVDPADMTRDRGELPDNAQTIAQVLSNAGYATSGFGKWHLAPEDQDGSAGHNGSWPLQRGFDQFYGFFLGWTDQYHPKLIEGNKRITSPETPGYHFSNDITDHAIAALKPGQAKPQFVYLAYGAGHAPIQVPRPYIDAYRDTYAKGWDALRVERLARMKAMGIVPANTALPPRNPGDRAWADLTPTEQQVYARFMATYAGFLTHTDEQIGRLIAHLKATGQYDNTVIMVMSDNGAASEAGQRGSFERLYAPNKLSAEQMLARIDELGTDKTESEYQRPWAMAGVTPLRRYKLWPYLGGIRTPLIVSWPKVIKDGGAIRHQYVDVVDLAPTLAQVGHAQFPKTLHGVAEIPVAGRSILPTMLSAGAPAARSVQYFELRGNRAITQGPWRAVTIHKQGSDFAADKWALFNTDKDFSESTDLSAQYPAKLEELKKLWWSEARRYSTPALAEAPERFRTREQFDDSADRPDARMKEAGQ</sequence>
<gene>
    <name evidence="8" type="ORF">GGR38_002600</name>
</gene>
<dbReference type="PANTHER" id="PTHR42693">
    <property type="entry name" value="ARYLSULFATASE FAMILY MEMBER"/>
    <property type="match status" value="1"/>
</dbReference>
<keyword evidence="2" id="KW-0479">Metal-binding</keyword>
<evidence type="ECO:0000256" key="2">
    <source>
        <dbReference type="ARBA" id="ARBA00022723"/>
    </source>
</evidence>
<dbReference type="EC" id="3.1.6.1" evidence="8"/>
<evidence type="ECO:0000256" key="1">
    <source>
        <dbReference type="ARBA" id="ARBA00008779"/>
    </source>
</evidence>
<dbReference type="RefSeq" id="WP_246404600.1">
    <property type="nucleotide sequence ID" value="NZ_JACIDX010000009.1"/>
</dbReference>
<proteinExistence type="inferred from homology"/>
<reference evidence="8 9" key="1">
    <citation type="submission" date="2020-08" db="EMBL/GenBank/DDBJ databases">
        <title>Genomic Encyclopedia of Type Strains, Phase IV (KMG-IV): sequencing the most valuable type-strain genomes for metagenomic binning, comparative biology and taxonomic classification.</title>
        <authorList>
            <person name="Goeker M."/>
        </authorList>
    </citation>
    <scope>NUCLEOTIDE SEQUENCE [LARGE SCALE GENOMIC DNA]</scope>
    <source>
        <strain evidence="8 9">DSM 27057</strain>
    </source>
</reference>
<dbReference type="EMBL" id="JACIDX010000009">
    <property type="protein sequence ID" value="MBB3955644.1"/>
    <property type="molecule type" value="Genomic_DNA"/>
</dbReference>
<feature type="signal peptide" evidence="6">
    <location>
        <begin position="1"/>
        <end position="36"/>
    </location>
</feature>
<evidence type="ECO:0000256" key="6">
    <source>
        <dbReference type="SAM" id="SignalP"/>
    </source>
</evidence>
<dbReference type="GO" id="GO:0046872">
    <property type="term" value="F:metal ion binding"/>
    <property type="evidence" value="ECO:0007669"/>
    <property type="project" value="UniProtKB-KW"/>
</dbReference>
<protein>
    <submittedName>
        <fullName evidence="8">Arylsulfatase</fullName>
        <ecNumber evidence="8">3.1.6.1</ecNumber>
    </submittedName>
</protein>
<accession>A0A7W6G6C9</accession>
<dbReference type="Proteomes" id="UP000548867">
    <property type="component" value="Unassembled WGS sequence"/>
</dbReference>
<evidence type="ECO:0000313" key="9">
    <source>
        <dbReference type="Proteomes" id="UP000548867"/>
    </source>
</evidence>
<dbReference type="SUPFAM" id="SSF53649">
    <property type="entry name" value="Alkaline phosphatase-like"/>
    <property type="match status" value="1"/>
</dbReference>
<dbReference type="CDD" id="cd16025">
    <property type="entry name" value="PAS_like"/>
    <property type="match status" value="1"/>
</dbReference>
<comment type="caution">
    <text evidence="8">The sequence shown here is derived from an EMBL/GenBank/DDBJ whole genome shotgun (WGS) entry which is preliminary data.</text>
</comment>
<keyword evidence="9" id="KW-1185">Reference proteome</keyword>
<evidence type="ECO:0000259" key="7">
    <source>
        <dbReference type="Pfam" id="PF00884"/>
    </source>
</evidence>
<dbReference type="PROSITE" id="PS00523">
    <property type="entry name" value="SULFATASE_1"/>
    <property type="match status" value="1"/>
</dbReference>
<evidence type="ECO:0000256" key="3">
    <source>
        <dbReference type="ARBA" id="ARBA00022801"/>
    </source>
</evidence>
<comment type="similarity">
    <text evidence="1">Belongs to the sulfatase family.</text>
</comment>
<feature type="region of interest" description="Disordered" evidence="5">
    <location>
        <begin position="562"/>
        <end position="591"/>
    </location>
</feature>
<evidence type="ECO:0000256" key="5">
    <source>
        <dbReference type="SAM" id="MobiDB-lite"/>
    </source>
</evidence>
<feature type="chain" id="PRO_5031127290" evidence="6">
    <location>
        <begin position="37"/>
        <end position="591"/>
    </location>
</feature>
<dbReference type="InterPro" id="IPR050738">
    <property type="entry name" value="Sulfatase"/>
</dbReference>
<dbReference type="GO" id="GO:0004065">
    <property type="term" value="F:arylsulfatase activity"/>
    <property type="evidence" value="ECO:0007669"/>
    <property type="project" value="UniProtKB-EC"/>
</dbReference>
<dbReference type="InterPro" id="IPR024607">
    <property type="entry name" value="Sulfatase_CS"/>
</dbReference>